<evidence type="ECO:0000256" key="6">
    <source>
        <dbReference type="ARBA" id="ARBA00023242"/>
    </source>
</evidence>
<organism evidence="11 12">
    <name type="scientific">Batrachochytrium salamandrivorans</name>
    <dbReference type="NCBI Taxonomy" id="1357716"/>
    <lineage>
        <taxon>Eukaryota</taxon>
        <taxon>Fungi</taxon>
        <taxon>Fungi incertae sedis</taxon>
        <taxon>Chytridiomycota</taxon>
        <taxon>Chytridiomycota incertae sedis</taxon>
        <taxon>Chytridiomycetes</taxon>
        <taxon>Rhizophydiales</taxon>
        <taxon>Rhizophydiales incertae sedis</taxon>
        <taxon>Batrachochytrium</taxon>
    </lineage>
</organism>
<protein>
    <recommendedName>
        <fullName evidence="8">Structural maintenance of chromosomes protein</fullName>
    </recommendedName>
</protein>
<evidence type="ECO:0000259" key="10">
    <source>
        <dbReference type="SMART" id="SM00968"/>
    </source>
</evidence>
<evidence type="ECO:0000256" key="8">
    <source>
        <dbReference type="PIRNR" id="PIRNR005719"/>
    </source>
</evidence>
<dbReference type="Pfam" id="PF02463">
    <property type="entry name" value="SMC_N"/>
    <property type="match status" value="1"/>
</dbReference>
<keyword evidence="3" id="KW-0132">Cell division</keyword>
<comment type="similarity">
    <text evidence="2">Belongs to the SMC family. SMC3 subfamily.</text>
</comment>
<name>A0ABQ8F6A1_9FUNG</name>
<keyword evidence="5 9" id="KW-0175">Coiled coil</keyword>
<sequence>MYIKQILIQGFKSYKEQTVTEPFSAGHNAVVGRNGSGKSNFFWAIRFVLGDAYGNMTREERQALLHEGTGPATISAFVQVVFDNSDNRFPTGKPEVTLRRTIGLKKDEYSLDRKSVTKSEVMNLLESAGFSRSNPYYIVPQGRITTLTNAKDHERLHVLKEVAGTKVYEQRRQESVKIMEETKMKQGKIGELLAYINERLSELDEEKAELDQYQKAEKERRCLEYSLYFQEQNDAAEALAELDMLRQNEIESNLTQFNELSDREQSIQNMEEELQTTSQELRLLTAERQQVDDEHQEFIRVKTELELTLTDIQESSLSRQNLKSDLLAEQSNLETQIAQKSLELANVMPQFDTMTVVESELRSTLEQAMSDLTTLQSEAGRATQFKSAADRDQWLKPTIQRIQASVEEELVQISGLKNDILLAQTRSAEIANEVAAEKSTLAQSKEEMEAGGIEFNALRRKRENLEVARKNLWKEEATLSSALENARDDVQKSERILFGTMDRAVSSGLKSVKKITERLRLEGVYGPLYELFSVDDRYRCSVEVIASSSLFHVVVDTDETATKILHELSREGGGRVTFMPLNRLRTLEQSYPPKDQAIPMIEKLQFDAFYSKAFRQVFGRAIICPSLELASGFAQSHNLTAVTLDGDRADRKGALSGGFRDHRHSRLEATQKLKLVAERQIQSEARLADVKSEIRKHDQLITQARDDISRLDTRRRELMNIREPLNATIQGLAREELDIKEILVQRNRSLAKLQSSINGLQAQITSYEAELGTPLRNSLSRADQIRLEKLLAEVKENKPKLARIVEQRVELEGQCNILTIELNSNLKRRLADISAKYESLLGGNEDPVEVDGHLAKLDKMKVLEDKAANRLQEIDDDLDHLKLEAARNTETLDRLRVEKNESAHAIELQQHKMEKFMNRRSLLLKKKDDALSNIRDLGVLPDEAFVKYQNTNPKVLIKKLHKVNESLKTFGHVNKKAFEQYNNFAIQKEQLQERKEELDQSHQAIEELITVLDQRKDEAIEQTFHQVAQNFSDVWSKIVPDGQGQLIMLRRTDEASDTLDATQEYSLQADRREQLRESSIEQYTGIAINVSFSSKTDEGRRMPQLSGGQKSLVALALIFAIQRSDPAPFYLFDEIDAALDAQYRTAIADMVHELSEHAQFITTTFRPELLEHADKCYGVIFVDKVSRIQCISKDEARQFVDGAAQ</sequence>
<evidence type="ECO:0000256" key="9">
    <source>
        <dbReference type="SAM" id="Coils"/>
    </source>
</evidence>
<gene>
    <name evidence="11" type="ORF">BASA50_007711</name>
</gene>
<proteinExistence type="inferred from homology"/>
<feature type="coiled-coil region" evidence="9">
    <location>
        <begin position="196"/>
        <end position="294"/>
    </location>
</feature>
<dbReference type="Pfam" id="PF06470">
    <property type="entry name" value="SMC_hinge"/>
    <property type="match status" value="1"/>
</dbReference>
<dbReference type="InterPro" id="IPR036277">
    <property type="entry name" value="SMC_hinge_sf"/>
</dbReference>
<keyword evidence="4" id="KW-0498">Mitosis</keyword>
<dbReference type="InterPro" id="IPR027417">
    <property type="entry name" value="P-loop_NTPase"/>
</dbReference>
<evidence type="ECO:0000256" key="5">
    <source>
        <dbReference type="ARBA" id="ARBA00023054"/>
    </source>
</evidence>
<dbReference type="CDD" id="cd03272">
    <property type="entry name" value="ABC_SMC3_euk"/>
    <property type="match status" value="1"/>
</dbReference>
<dbReference type="Proteomes" id="UP001648503">
    <property type="component" value="Unassembled WGS sequence"/>
</dbReference>
<accession>A0ABQ8F6A1</accession>
<dbReference type="InterPro" id="IPR010935">
    <property type="entry name" value="SMC_hinge"/>
</dbReference>
<dbReference type="SUPFAM" id="SSF75553">
    <property type="entry name" value="Smc hinge domain"/>
    <property type="match status" value="1"/>
</dbReference>
<dbReference type="InterPro" id="IPR041741">
    <property type="entry name" value="SMC3_ABC_euk"/>
</dbReference>
<dbReference type="SMART" id="SM00968">
    <property type="entry name" value="SMC_hinge"/>
    <property type="match status" value="1"/>
</dbReference>
<dbReference type="PANTHER" id="PTHR43977">
    <property type="entry name" value="STRUCTURAL MAINTENANCE OF CHROMOSOMES PROTEIN 3"/>
    <property type="match status" value="1"/>
</dbReference>
<evidence type="ECO:0000256" key="7">
    <source>
        <dbReference type="ARBA" id="ARBA00023306"/>
    </source>
</evidence>
<keyword evidence="6 8" id="KW-0539">Nucleus</keyword>
<dbReference type="EMBL" id="JAFCIX010000364">
    <property type="protein sequence ID" value="KAH6592984.1"/>
    <property type="molecule type" value="Genomic_DNA"/>
</dbReference>
<dbReference type="InterPro" id="IPR003395">
    <property type="entry name" value="RecF/RecN/SMC_N"/>
</dbReference>
<dbReference type="SUPFAM" id="SSF52540">
    <property type="entry name" value="P-loop containing nucleoside triphosphate hydrolases"/>
    <property type="match status" value="1"/>
</dbReference>
<evidence type="ECO:0000256" key="1">
    <source>
        <dbReference type="ARBA" id="ARBA00004123"/>
    </source>
</evidence>
<dbReference type="Gene3D" id="1.20.1060.20">
    <property type="match status" value="1"/>
</dbReference>
<dbReference type="Gene3D" id="3.40.50.300">
    <property type="entry name" value="P-loop containing nucleotide triphosphate hydrolases"/>
    <property type="match status" value="2"/>
</dbReference>
<evidence type="ECO:0000256" key="2">
    <source>
        <dbReference type="ARBA" id="ARBA00005917"/>
    </source>
</evidence>
<dbReference type="InterPro" id="IPR024704">
    <property type="entry name" value="SMC"/>
</dbReference>
<evidence type="ECO:0000256" key="3">
    <source>
        <dbReference type="ARBA" id="ARBA00022618"/>
    </source>
</evidence>
<evidence type="ECO:0000313" key="11">
    <source>
        <dbReference type="EMBL" id="KAH6592984.1"/>
    </source>
</evidence>
<feature type="domain" description="SMC hinge" evidence="10">
    <location>
        <begin position="522"/>
        <end position="634"/>
    </location>
</feature>
<reference evidence="11 12" key="1">
    <citation type="submission" date="2021-02" db="EMBL/GenBank/DDBJ databases">
        <title>Variation within the Batrachochytrium salamandrivorans European outbreak.</title>
        <authorList>
            <person name="Kelly M."/>
            <person name="Pasmans F."/>
            <person name="Shea T.P."/>
            <person name="Munoz J.F."/>
            <person name="Carranza S."/>
            <person name="Cuomo C.A."/>
            <person name="Martel A."/>
        </authorList>
    </citation>
    <scope>NUCLEOTIDE SEQUENCE [LARGE SCALE GENOMIC DNA]</scope>
    <source>
        <strain evidence="11 12">AMFP18/2</strain>
    </source>
</reference>
<keyword evidence="7" id="KW-0131">Cell cycle</keyword>
<keyword evidence="12" id="KW-1185">Reference proteome</keyword>
<evidence type="ECO:0000313" key="12">
    <source>
        <dbReference type="Proteomes" id="UP001648503"/>
    </source>
</evidence>
<feature type="coiled-coil region" evidence="9">
    <location>
        <begin position="974"/>
        <end position="1008"/>
    </location>
</feature>
<comment type="caution">
    <text evidence="11">The sequence shown here is derived from an EMBL/GenBank/DDBJ whole genome shotgun (WGS) entry which is preliminary data.</text>
</comment>
<comment type="subcellular location">
    <subcellularLocation>
        <location evidence="1 8">Nucleus</location>
    </subcellularLocation>
</comment>
<feature type="coiled-coil region" evidence="9">
    <location>
        <begin position="864"/>
        <end position="898"/>
    </location>
</feature>
<evidence type="ECO:0000256" key="4">
    <source>
        <dbReference type="ARBA" id="ARBA00022776"/>
    </source>
</evidence>
<dbReference type="Gene3D" id="3.30.70.1620">
    <property type="match status" value="1"/>
</dbReference>
<dbReference type="PIRSF" id="PIRSF005719">
    <property type="entry name" value="SMC"/>
    <property type="match status" value="1"/>
</dbReference>